<evidence type="ECO:0000313" key="5">
    <source>
        <dbReference type="EMBL" id="RAI02017.1"/>
    </source>
</evidence>
<dbReference type="PANTHER" id="PTHR30483">
    <property type="entry name" value="LEUCINE-SPECIFIC-BINDING PROTEIN"/>
    <property type="match status" value="1"/>
</dbReference>
<comment type="similarity">
    <text evidence="1">Belongs to the leucine-binding protein family.</text>
</comment>
<organism evidence="5 6">
    <name type="scientific">Acuticoccus sediminis</name>
    <dbReference type="NCBI Taxonomy" id="2184697"/>
    <lineage>
        <taxon>Bacteria</taxon>
        <taxon>Pseudomonadati</taxon>
        <taxon>Pseudomonadota</taxon>
        <taxon>Alphaproteobacteria</taxon>
        <taxon>Hyphomicrobiales</taxon>
        <taxon>Amorphaceae</taxon>
        <taxon>Acuticoccus</taxon>
    </lineage>
</organism>
<dbReference type="Proteomes" id="UP000249590">
    <property type="component" value="Unassembled WGS sequence"/>
</dbReference>
<feature type="domain" description="Leucine-binding protein" evidence="4">
    <location>
        <begin position="70"/>
        <end position="404"/>
    </location>
</feature>
<sequence length="439" mass="47709">MPLVTHPGVDRRTARDVFPGHRSLRRLQGDTVRNFMPRRAVAAAALAAFMGAVAAPSIATAQDDSVTFLGIWPFSGPYADLGPILNSGAEVAFENVGGEIAGKTINYITRDSETEAGAATRRAQAAIETDGVQYMIGPWSSGVALALTEVSKNNKVPYFFSGGSEDISGKKCHRYAFQWAANAWTAMDANLKAFKELHPDAKSIYLFVVDYAFGWSLQKYVEELAPKYGLEVVGADRHPLGNREFSTFITKAMAANPDAVFMINFGLDAISAVRQLNNFGFAPAKPVIMSWSSGVEELVQLDPAMRENLIVGTNYYWTIDNPENKDFVEKYKAKNDGVPPGYGPAAGYGLASMFLAGMEKAGSTEPQAVVEALEGMEGDNFVGHFKIDAKTHQTVRPYFVLKTKPESEMENEYDFGEIVLTSDTPQPAEMNGCADIGGF</sequence>
<keyword evidence="3" id="KW-0813">Transport</keyword>
<evidence type="ECO:0000259" key="4">
    <source>
        <dbReference type="Pfam" id="PF13458"/>
    </source>
</evidence>
<dbReference type="InterPro" id="IPR028082">
    <property type="entry name" value="Peripla_BP_I"/>
</dbReference>
<dbReference type="Gene3D" id="3.40.50.2300">
    <property type="match status" value="2"/>
</dbReference>
<dbReference type="Pfam" id="PF13458">
    <property type="entry name" value="Peripla_BP_6"/>
    <property type="match status" value="1"/>
</dbReference>
<evidence type="ECO:0000256" key="2">
    <source>
        <dbReference type="ARBA" id="ARBA00022729"/>
    </source>
</evidence>
<dbReference type="SUPFAM" id="SSF53822">
    <property type="entry name" value="Periplasmic binding protein-like I"/>
    <property type="match status" value="1"/>
</dbReference>
<dbReference type="GO" id="GO:0006865">
    <property type="term" value="P:amino acid transport"/>
    <property type="evidence" value="ECO:0007669"/>
    <property type="project" value="UniProtKB-KW"/>
</dbReference>
<protein>
    <recommendedName>
        <fullName evidence="4">Leucine-binding protein domain-containing protein</fullName>
    </recommendedName>
</protein>
<proteinExistence type="inferred from homology"/>
<name>A0A8B2P169_9HYPH</name>
<gene>
    <name evidence="5" type="ORF">DLJ53_11585</name>
</gene>
<evidence type="ECO:0000256" key="3">
    <source>
        <dbReference type="ARBA" id="ARBA00022970"/>
    </source>
</evidence>
<keyword evidence="6" id="KW-1185">Reference proteome</keyword>
<dbReference type="InterPro" id="IPR051010">
    <property type="entry name" value="BCAA_transport"/>
</dbReference>
<keyword evidence="2" id="KW-0732">Signal</keyword>
<reference evidence="5 6" key="1">
    <citation type="submission" date="2018-05" db="EMBL/GenBank/DDBJ databases">
        <title>Acuticoccus sediminis sp. nov., isolated from deep-sea sediment of Indian Ocean.</title>
        <authorList>
            <person name="Liu X."/>
            <person name="Lai Q."/>
            <person name="Du Y."/>
            <person name="Sun F."/>
            <person name="Zhang X."/>
            <person name="Wang S."/>
            <person name="Shao Z."/>
        </authorList>
    </citation>
    <scope>NUCLEOTIDE SEQUENCE [LARGE SCALE GENOMIC DNA]</scope>
    <source>
        <strain evidence="5 6">PTG4-2</strain>
    </source>
</reference>
<keyword evidence="3" id="KW-0029">Amino-acid transport</keyword>
<dbReference type="AlphaFoldDB" id="A0A8B2P169"/>
<evidence type="ECO:0000313" key="6">
    <source>
        <dbReference type="Proteomes" id="UP000249590"/>
    </source>
</evidence>
<dbReference type="PANTHER" id="PTHR30483:SF6">
    <property type="entry name" value="PERIPLASMIC BINDING PROTEIN OF ABC TRANSPORTER FOR NATURAL AMINO ACIDS"/>
    <property type="match status" value="1"/>
</dbReference>
<dbReference type="InterPro" id="IPR028081">
    <property type="entry name" value="Leu-bd"/>
</dbReference>
<dbReference type="EMBL" id="QHHQ01000002">
    <property type="protein sequence ID" value="RAI02017.1"/>
    <property type="molecule type" value="Genomic_DNA"/>
</dbReference>
<comment type="caution">
    <text evidence="5">The sequence shown here is derived from an EMBL/GenBank/DDBJ whole genome shotgun (WGS) entry which is preliminary data.</text>
</comment>
<accession>A0A8B2P169</accession>
<evidence type="ECO:0000256" key="1">
    <source>
        <dbReference type="ARBA" id="ARBA00010062"/>
    </source>
</evidence>